<proteinExistence type="predicted"/>
<evidence type="ECO:0000313" key="2">
    <source>
        <dbReference type="Proteomes" id="UP000054538"/>
    </source>
</evidence>
<dbReference type="HOGENOM" id="CLU_2904840_0_0_1"/>
<keyword evidence="2" id="KW-1185">Reference proteome</keyword>
<dbReference type="Proteomes" id="UP000054538">
    <property type="component" value="Unassembled WGS sequence"/>
</dbReference>
<reference evidence="2" key="2">
    <citation type="submission" date="2015-01" db="EMBL/GenBank/DDBJ databases">
        <title>Evolutionary Origins and Diversification of the Mycorrhizal Mutualists.</title>
        <authorList>
            <consortium name="DOE Joint Genome Institute"/>
            <consortium name="Mycorrhizal Genomics Consortium"/>
            <person name="Kohler A."/>
            <person name="Kuo A."/>
            <person name="Nagy L.G."/>
            <person name="Floudas D."/>
            <person name="Copeland A."/>
            <person name="Barry K.W."/>
            <person name="Cichocki N."/>
            <person name="Veneault-Fourrey C."/>
            <person name="LaButti K."/>
            <person name="Lindquist E.A."/>
            <person name="Lipzen A."/>
            <person name="Lundell T."/>
            <person name="Morin E."/>
            <person name="Murat C."/>
            <person name="Riley R."/>
            <person name="Ohm R."/>
            <person name="Sun H."/>
            <person name="Tunlid A."/>
            <person name="Henrissat B."/>
            <person name="Grigoriev I.V."/>
            <person name="Hibbett D.S."/>
            <person name="Martin F."/>
        </authorList>
    </citation>
    <scope>NUCLEOTIDE SEQUENCE [LARGE SCALE GENOMIC DNA]</scope>
    <source>
        <strain evidence="2">Ve08.2h10</strain>
    </source>
</reference>
<evidence type="ECO:0000313" key="1">
    <source>
        <dbReference type="EMBL" id="KIK76706.1"/>
    </source>
</evidence>
<gene>
    <name evidence="1" type="ORF">PAXRUDRAFT_416898</name>
</gene>
<dbReference type="InParanoid" id="A0A0D0CZI2"/>
<organism evidence="1 2">
    <name type="scientific">Paxillus rubicundulus Ve08.2h10</name>
    <dbReference type="NCBI Taxonomy" id="930991"/>
    <lineage>
        <taxon>Eukaryota</taxon>
        <taxon>Fungi</taxon>
        <taxon>Dikarya</taxon>
        <taxon>Basidiomycota</taxon>
        <taxon>Agaricomycotina</taxon>
        <taxon>Agaricomycetes</taxon>
        <taxon>Agaricomycetidae</taxon>
        <taxon>Boletales</taxon>
        <taxon>Paxilineae</taxon>
        <taxon>Paxillaceae</taxon>
        <taxon>Paxillus</taxon>
    </lineage>
</organism>
<name>A0A0D0CZI2_9AGAM</name>
<reference evidence="1 2" key="1">
    <citation type="submission" date="2014-04" db="EMBL/GenBank/DDBJ databases">
        <authorList>
            <consortium name="DOE Joint Genome Institute"/>
            <person name="Kuo A."/>
            <person name="Kohler A."/>
            <person name="Jargeat P."/>
            <person name="Nagy L.G."/>
            <person name="Floudas D."/>
            <person name="Copeland A."/>
            <person name="Barry K.W."/>
            <person name="Cichocki N."/>
            <person name="Veneault-Fourrey C."/>
            <person name="LaButti K."/>
            <person name="Lindquist E.A."/>
            <person name="Lipzen A."/>
            <person name="Lundell T."/>
            <person name="Morin E."/>
            <person name="Murat C."/>
            <person name="Sun H."/>
            <person name="Tunlid A."/>
            <person name="Henrissat B."/>
            <person name="Grigoriev I.V."/>
            <person name="Hibbett D.S."/>
            <person name="Martin F."/>
            <person name="Nordberg H.P."/>
            <person name="Cantor M.N."/>
            <person name="Hua S.X."/>
        </authorList>
    </citation>
    <scope>NUCLEOTIDE SEQUENCE [LARGE SCALE GENOMIC DNA]</scope>
    <source>
        <strain evidence="1 2">Ve08.2h10</strain>
    </source>
</reference>
<dbReference type="EMBL" id="KN827339">
    <property type="protein sequence ID" value="KIK76706.1"/>
    <property type="molecule type" value="Genomic_DNA"/>
</dbReference>
<dbReference type="AlphaFoldDB" id="A0A0D0CZI2"/>
<sequence>MMHHRCPTIVVIDIKKTRCGRILIAQFEYPTSDYQCISTFDEDRKRLVELIRVLHFSHSFLE</sequence>
<protein>
    <submittedName>
        <fullName evidence="1">Unplaced genomic scaffold scaffold_2517, whole genome shotgun sequence</fullName>
    </submittedName>
</protein>
<accession>A0A0D0CZI2</accession>